<sequence length="296" mass="31784">MTRSGFTVPDHSASQVCIEAPGSGPGFWAGAPSVCLQDGVYWLAYRVRRPLDEGRGVAVTIARSDDGVTFETVTSVGRDIFGAASLERPALLPTGDGGWRLYLSCSTPNSKHWWIEALDAADVVDLPTGKRTVVLPGDESWGVKDPVVHRNAAGWQMWVCCHPLDDPDATDRMNSRYATSDDGLEWELGPVAIEGRAGRWDARGARVTAVVPHGDGLAAYYDGRASAAENWFERTGVALGPAGSFTAVGDAPIAQSPHGDHALRYLDVVDLPDGGRRLYYEAALPDGSHDLRTELV</sequence>
<proteinExistence type="predicted"/>
<name>A0ABT9NWF2_9ACTN</name>
<evidence type="ECO:0000313" key="2">
    <source>
        <dbReference type="Proteomes" id="UP001235712"/>
    </source>
</evidence>
<comment type="caution">
    <text evidence="1">The sequence shown here is derived from an EMBL/GenBank/DDBJ whole genome shotgun (WGS) entry which is preliminary data.</text>
</comment>
<dbReference type="Gene3D" id="2.115.10.20">
    <property type="entry name" value="Glycosyl hydrolase domain, family 43"/>
    <property type="match status" value="1"/>
</dbReference>
<dbReference type="SUPFAM" id="SSF75005">
    <property type="entry name" value="Arabinanase/levansucrase/invertase"/>
    <property type="match status" value="1"/>
</dbReference>
<organism evidence="1 2">
    <name type="scientific">Kineosporia succinea</name>
    <dbReference type="NCBI Taxonomy" id="84632"/>
    <lineage>
        <taxon>Bacteria</taxon>
        <taxon>Bacillati</taxon>
        <taxon>Actinomycetota</taxon>
        <taxon>Actinomycetes</taxon>
        <taxon>Kineosporiales</taxon>
        <taxon>Kineosporiaceae</taxon>
        <taxon>Kineosporia</taxon>
    </lineage>
</organism>
<dbReference type="Proteomes" id="UP001235712">
    <property type="component" value="Unassembled WGS sequence"/>
</dbReference>
<accession>A0ABT9NWF2</accession>
<dbReference type="EMBL" id="JAUSQZ010000001">
    <property type="protein sequence ID" value="MDP9824756.1"/>
    <property type="molecule type" value="Genomic_DNA"/>
</dbReference>
<protein>
    <recommendedName>
        <fullName evidence="3">Glycosyl hydrolase family 32</fullName>
    </recommendedName>
</protein>
<dbReference type="RefSeq" id="WP_307237835.1">
    <property type="nucleotide sequence ID" value="NZ_JAUSQZ010000001.1"/>
</dbReference>
<dbReference type="InterPro" id="IPR023296">
    <property type="entry name" value="Glyco_hydro_beta-prop_sf"/>
</dbReference>
<gene>
    <name evidence="1" type="ORF">J2S57_000505</name>
</gene>
<evidence type="ECO:0008006" key="3">
    <source>
        <dbReference type="Google" id="ProtNLM"/>
    </source>
</evidence>
<reference evidence="1 2" key="1">
    <citation type="submission" date="2023-07" db="EMBL/GenBank/DDBJ databases">
        <title>Sequencing the genomes of 1000 actinobacteria strains.</title>
        <authorList>
            <person name="Klenk H.-P."/>
        </authorList>
    </citation>
    <scope>NUCLEOTIDE SEQUENCE [LARGE SCALE GENOMIC DNA]</scope>
    <source>
        <strain evidence="1 2">DSM 44388</strain>
    </source>
</reference>
<keyword evidence="2" id="KW-1185">Reference proteome</keyword>
<evidence type="ECO:0000313" key="1">
    <source>
        <dbReference type="EMBL" id="MDP9824756.1"/>
    </source>
</evidence>